<comment type="caution">
    <text evidence="7">The sequence shown here is derived from an EMBL/GenBank/DDBJ whole genome shotgun (WGS) entry which is preliminary data.</text>
</comment>
<dbReference type="SUPFAM" id="SSF53383">
    <property type="entry name" value="PLP-dependent transferases"/>
    <property type="match status" value="1"/>
</dbReference>
<reference evidence="7 8" key="1">
    <citation type="submission" date="2017-07" db="EMBL/GenBank/DDBJ databases">
        <title>Phylogenetic study on the rhizospheric bacterium Ochrobactrum sp. A44.</title>
        <authorList>
            <person name="Krzyzanowska D.M."/>
            <person name="Ossowicki A."/>
            <person name="Rajewska M."/>
            <person name="Maciag T."/>
            <person name="Kaczynski Z."/>
            <person name="Czerwicka M."/>
            <person name="Jafra S."/>
        </authorList>
    </citation>
    <scope>NUCLEOTIDE SEQUENCE [LARGE SCALE GENOMIC DNA]</scope>
    <source>
        <strain evidence="7 8">DSM 7216</strain>
    </source>
</reference>
<dbReference type="CDD" id="cd00609">
    <property type="entry name" value="AAT_like"/>
    <property type="match status" value="1"/>
</dbReference>
<dbReference type="PANTHER" id="PTHR46577">
    <property type="entry name" value="HTH-TYPE TRANSCRIPTIONAL REGULATORY PROTEIN GABR"/>
    <property type="match status" value="1"/>
</dbReference>
<evidence type="ECO:0000256" key="4">
    <source>
        <dbReference type="ARBA" id="ARBA00023125"/>
    </source>
</evidence>
<protein>
    <submittedName>
        <fullName evidence="7">Aminotransferase class I and II family protein</fullName>
    </submittedName>
</protein>
<evidence type="ECO:0000256" key="5">
    <source>
        <dbReference type="ARBA" id="ARBA00023163"/>
    </source>
</evidence>
<dbReference type="OrthoDB" id="9804020at2"/>
<keyword evidence="4" id="KW-0238">DNA-binding</keyword>
<sequence>MRLQSPWTPRLSDNGNTPANRLVEALSEDILSGHLLGGDRLPAHRDLAWKLNLGVGTVTKAYAMLERRGLARSIKGSGTFVAVFESRKGPAIDFSVNRLPVMLSDRLLAGTLSAISRKINSAHVNLYPPPAGHDEHRRLLARWLETLSIEAEAKRIILAGSGQQALWLAFDILCGGNGLIVTERLSYSGAIALARYRGHPMRSVNIDDQGMVPDDLDRVLCEEENSGRRRLVYLTPTLHNPTTISMGANRRKEIVDVCNKRNVPIVEDGVYTLGASPNLPPLVTLAPDRVFHVTSLSKSLSPGLRLGVLVLPSGWEEYAEEALRALPLSSSPVDYALLEEWFTSGVMETVRGTLRAEARQRAKLSRSFFDNRTIMTDDCAFHAWLPMPHTEAEAFEKAAATLGVVVTEPDAVRADRNDNATGIRLCLGGLGMEDLTTGLTLLSRLKIGDHS</sequence>
<dbReference type="PANTHER" id="PTHR46577:SF1">
    <property type="entry name" value="HTH-TYPE TRANSCRIPTIONAL REGULATORY PROTEIN GABR"/>
    <property type="match status" value="1"/>
</dbReference>
<evidence type="ECO:0000313" key="8">
    <source>
        <dbReference type="Proteomes" id="UP000215590"/>
    </source>
</evidence>
<feature type="domain" description="HTH gntR-type" evidence="6">
    <location>
        <begin position="16"/>
        <end position="84"/>
    </location>
</feature>
<dbReference type="PROSITE" id="PS50949">
    <property type="entry name" value="HTH_GNTR"/>
    <property type="match status" value="1"/>
</dbReference>
<dbReference type="SUPFAM" id="SSF46785">
    <property type="entry name" value="Winged helix' DNA-binding domain"/>
    <property type="match status" value="1"/>
</dbReference>
<dbReference type="SMART" id="SM00345">
    <property type="entry name" value="HTH_GNTR"/>
    <property type="match status" value="1"/>
</dbReference>
<organism evidence="7 8">
    <name type="scientific">Brucella thiophenivorans</name>
    <dbReference type="NCBI Taxonomy" id="571255"/>
    <lineage>
        <taxon>Bacteria</taxon>
        <taxon>Pseudomonadati</taxon>
        <taxon>Pseudomonadota</taxon>
        <taxon>Alphaproteobacteria</taxon>
        <taxon>Hyphomicrobiales</taxon>
        <taxon>Brucellaceae</taxon>
        <taxon>Brucella/Ochrobactrum group</taxon>
        <taxon>Brucella</taxon>
    </lineage>
</organism>
<dbReference type="Gene3D" id="1.10.10.10">
    <property type="entry name" value="Winged helix-like DNA-binding domain superfamily/Winged helix DNA-binding domain"/>
    <property type="match status" value="1"/>
</dbReference>
<keyword evidence="8" id="KW-1185">Reference proteome</keyword>
<dbReference type="Gene3D" id="3.40.640.10">
    <property type="entry name" value="Type I PLP-dependent aspartate aminotransferase-like (Major domain)"/>
    <property type="match status" value="1"/>
</dbReference>
<dbReference type="InterPro" id="IPR015421">
    <property type="entry name" value="PyrdxlP-dep_Trfase_major"/>
</dbReference>
<keyword evidence="7" id="KW-0808">Transferase</keyword>
<evidence type="ECO:0000313" key="7">
    <source>
        <dbReference type="EMBL" id="OYR08850.1"/>
    </source>
</evidence>
<proteinExistence type="inferred from homology"/>
<dbReference type="GO" id="GO:0030170">
    <property type="term" value="F:pyridoxal phosphate binding"/>
    <property type="evidence" value="ECO:0007669"/>
    <property type="project" value="InterPro"/>
</dbReference>
<keyword evidence="2" id="KW-0663">Pyridoxal phosphate</keyword>
<evidence type="ECO:0000259" key="6">
    <source>
        <dbReference type="PROSITE" id="PS50949"/>
    </source>
</evidence>
<dbReference type="Proteomes" id="UP000215590">
    <property type="component" value="Unassembled WGS sequence"/>
</dbReference>
<dbReference type="Pfam" id="PF00392">
    <property type="entry name" value="GntR"/>
    <property type="match status" value="1"/>
</dbReference>
<evidence type="ECO:0000256" key="1">
    <source>
        <dbReference type="ARBA" id="ARBA00005384"/>
    </source>
</evidence>
<accession>A0A256F297</accession>
<comment type="similarity">
    <text evidence="1">In the C-terminal section; belongs to the class-I pyridoxal-phosphate-dependent aminotransferase family.</text>
</comment>
<keyword evidence="7" id="KW-0032">Aminotransferase</keyword>
<keyword evidence="5" id="KW-0804">Transcription</keyword>
<dbReference type="AlphaFoldDB" id="A0A256F297"/>
<dbReference type="EMBL" id="NNRJ01000065">
    <property type="protein sequence ID" value="OYR08850.1"/>
    <property type="molecule type" value="Genomic_DNA"/>
</dbReference>
<dbReference type="InterPro" id="IPR000524">
    <property type="entry name" value="Tscrpt_reg_HTH_GntR"/>
</dbReference>
<name>A0A256F297_9HYPH</name>
<gene>
    <name evidence="7" type="ORF">CEV31_3907</name>
</gene>
<dbReference type="CDD" id="cd07377">
    <property type="entry name" value="WHTH_GntR"/>
    <property type="match status" value="1"/>
</dbReference>
<dbReference type="InterPro" id="IPR004839">
    <property type="entry name" value="Aminotransferase_I/II_large"/>
</dbReference>
<dbReference type="RefSeq" id="WP_094509683.1">
    <property type="nucleotide sequence ID" value="NZ_JBHEEK010000034.1"/>
</dbReference>
<evidence type="ECO:0000256" key="3">
    <source>
        <dbReference type="ARBA" id="ARBA00023015"/>
    </source>
</evidence>
<dbReference type="InterPro" id="IPR015424">
    <property type="entry name" value="PyrdxlP-dep_Trfase"/>
</dbReference>
<dbReference type="GO" id="GO:0003700">
    <property type="term" value="F:DNA-binding transcription factor activity"/>
    <property type="evidence" value="ECO:0007669"/>
    <property type="project" value="InterPro"/>
</dbReference>
<dbReference type="InterPro" id="IPR051446">
    <property type="entry name" value="HTH_trans_reg/aminotransferase"/>
</dbReference>
<keyword evidence="3" id="KW-0805">Transcription regulation</keyword>
<dbReference type="GO" id="GO:0008483">
    <property type="term" value="F:transaminase activity"/>
    <property type="evidence" value="ECO:0007669"/>
    <property type="project" value="UniProtKB-KW"/>
</dbReference>
<dbReference type="GO" id="GO:0003677">
    <property type="term" value="F:DNA binding"/>
    <property type="evidence" value="ECO:0007669"/>
    <property type="project" value="UniProtKB-KW"/>
</dbReference>
<dbReference type="InterPro" id="IPR036390">
    <property type="entry name" value="WH_DNA-bd_sf"/>
</dbReference>
<dbReference type="Pfam" id="PF00155">
    <property type="entry name" value="Aminotran_1_2"/>
    <property type="match status" value="1"/>
</dbReference>
<dbReference type="InterPro" id="IPR036388">
    <property type="entry name" value="WH-like_DNA-bd_sf"/>
</dbReference>
<evidence type="ECO:0000256" key="2">
    <source>
        <dbReference type="ARBA" id="ARBA00022898"/>
    </source>
</evidence>